<comment type="similarity">
    <text evidence="14 16">Belongs to the type III pantothenate kinase family.</text>
</comment>
<comment type="pathway">
    <text evidence="4 16">Cofactor biosynthesis; coenzyme A biosynthesis; CoA from (R)-pantothenate: step 1/5.</text>
</comment>
<feature type="binding site" evidence="16">
    <location>
        <begin position="6"/>
        <end position="13"/>
    </location>
    <ligand>
        <name>ATP</name>
        <dbReference type="ChEBI" id="CHEBI:30616"/>
    </ligand>
</feature>
<evidence type="ECO:0000256" key="6">
    <source>
        <dbReference type="ARBA" id="ARBA00012102"/>
    </source>
</evidence>
<feature type="binding site" evidence="16">
    <location>
        <position position="100"/>
    </location>
    <ligand>
        <name>substrate</name>
    </ligand>
</feature>
<feature type="binding site" evidence="16">
    <location>
        <position position="184"/>
    </location>
    <ligand>
        <name>substrate</name>
    </ligand>
</feature>
<dbReference type="Pfam" id="PF03309">
    <property type="entry name" value="Pan_kinase"/>
    <property type="match status" value="1"/>
</dbReference>
<comment type="cofactor">
    <cofactor evidence="16">
        <name>NH4(+)</name>
        <dbReference type="ChEBI" id="CHEBI:28938"/>
    </cofactor>
    <cofactor evidence="16">
        <name>K(+)</name>
        <dbReference type="ChEBI" id="CHEBI:29103"/>
    </cofactor>
    <text evidence="16">A monovalent cation. Ammonium or potassium.</text>
</comment>
<keyword evidence="13 16" id="KW-0173">Coenzyme A biosynthesis</keyword>
<keyword evidence="12 16" id="KW-0630">Potassium</keyword>
<evidence type="ECO:0000256" key="4">
    <source>
        <dbReference type="ARBA" id="ARBA00005225"/>
    </source>
</evidence>
<feature type="active site" description="Proton acceptor" evidence="16">
    <location>
        <position position="109"/>
    </location>
</feature>
<keyword evidence="8 16" id="KW-0808">Transferase</keyword>
<comment type="subcellular location">
    <subcellularLocation>
        <location evidence="3 16">Cytoplasm</location>
    </subcellularLocation>
</comment>
<evidence type="ECO:0000256" key="14">
    <source>
        <dbReference type="ARBA" id="ARBA00038036"/>
    </source>
</evidence>
<keyword evidence="16" id="KW-0479">Metal-binding</keyword>
<dbReference type="NCBIfam" id="NF009843">
    <property type="entry name" value="PRK13318.1-1"/>
    <property type="match status" value="1"/>
</dbReference>
<evidence type="ECO:0000313" key="17">
    <source>
        <dbReference type="EMBL" id="MBD7946244.1"/>
    </source>
</evidence>
<evidence type="ECO:0000256" key="7">
    <source>
        <dbReference type="ARBA" id="ARBA00022490"/>
    </source>
</evidence>
<evidence type="ECO:0000256" key="1">
    <source>
        <dbReference type="ARBA" id="ARBA00001206"/>
    </source>
</evidence>
<dbReference type="CDD" id="cd24015">
    <property type="entry name" value="ASKHA_NBD_PanK-III"/>
    <property type="match status" value="1"/>
</dbReference>
<keyword evidence="11 16" id="KW-0067">ATP-binding</keyword>
<keyword evidence="7 16" id="KW-0963">Cytoplasm</keyword>
<dbReference type="EMBL" id="JACSQO010000015">
    <property type="protein sequence ID" value="MBD7946244.1"/>
    <property type="molecule type" value="Genomic_DNA"/>
</dbReference>
<dbReference type="EC" id="2.7.1.33" evidence="6 16"/>
<dbReference type="NCBIfam" id="NF009847">
    <property type="entry name" value="PRK13318.1-5"/>
    <property type="match status" value="1"/>
</dbReference>
<evidence type="ECO:0000313" key="18">
    <source>
        <dbReference type="Proteomes" id="UP000640786"/>
    </source>
</evidence>
<dbReference type="NCBIfam" id="TIGR00671">
    <property type="entry name" value="baf"/>
    <property type="match status" value="1"/>
</dbReference>
<dbReference type="RefSeq" id="WP_144541491.1">
    <property type="nucleotide sequence ID" value="NZ_JACSQO010000015.1"/>
</dbReference>
<feature type="binding site" evidence="16">
    <location>
        <position position="132"/>
    </location>
    <ligand>
        <name>ATP</name>
        <dbReference type="ChEBI" id="CHEBI:30616"/>
    </ligand>
</feature>
<keyword evidence="18" id="KW-1185">Reference proteome</keyword>
<comment type="catalytic activity">
    <reaction evidence="1 16">
        <text>(R)-pantothenate + ATP = (R)-4'-phosphopantothenate + ADP + H(+)</text>
        <dbReference type="Rhea" id="RHEA:16373"/>
        <dbReference type="ChEBI" id="CHEBI:10986"/>
        <dbReference type="ChEBI" id="CHEBI:15378"/>
        <dbReference type="ChEBI" id="CHEBI:29032"/>
        <dbReference type="ChEBI" id="CHEBI:30616"/>
        <dbReference type="ChEBI" id="CHEBI:456216"/>
        <dbReference type="EC" id="2.7.1.33"/>
    </reaction>
</comment>
<evidence type="ECO:0000256" key="8">
    <source>
        <dbReference type="ARBA" id="ARBA00022679"/>
    </source>
</evidence>
<dbReference type="Gene3D" id="3.30.420.40">
    <property type="match status" value="2"/>
</dbReference>
<sequence>MILVLDTGNTNIVLGVYQDDQLIHHWRMETDRRKTEDEFGMQVKALFSHVNISFEQIEGIIISSVVPPIMFSLEAMCKKYFGIKPLVVGPGIKTGLNIKYENPREVGADRIVNAVAAIHEYGAPLIIVDFGTATTYCYVNEKGEYMGGAIAPGIGISTEALFEKASKLPRIELTTPEHVIGKNTVSAMQSGIVFGYVGQVEGIVNRMKKVSKKAPKVISTGGLASLIGNESTVMDIIDPFLTLKGLYLIYQRNLEERGIK</sequence>
<evidence type="ECO:0000256" key="2">
    <source>
        <dbReference type="ARBA" id="ARBA00001958"/>
    </source>
</evidence>
<comment type="caution">
    <text evidence="17">The sequence shown here is derived from an EMBL/GenBank/DDBJ whole genome shotgun (WGS) entry which is preliminary data.</text>
</comment>
<evidence type="ECO:0000256" key="16">
    <source>
        <dbReference type="HAMAP-Rule" id="MF_01274"/>
    </source>
</evidence>
<comment type="subunit">
    <text evidence="5 16">Homodimer.</text>
</comment>
<feature type="binding site" evidence="16">
    <location>
        <position position="129"/>
    </location>
    <ligand>
        <name>K(+)</name>
        <dbReference type="ChEBI" id="CHEBI:29103"/>
    </ligand>
</feature>
<reference evidence="17 18" key="1">
    <citation type="submission" date="2020-08" db="EMBL/GenBank/DDBJ databases">
        <title>A Genomic Blueprint of the Chicken Gut Microbiome.</title>
        <authorList>
            <person name="Gilroy R."/>
            <person name="Ravi A."/>
            <person name="Getino M."/>
            <person name="Pursley I."/>
            <person name="Horton D.L."/>
            <person name="Alikhan N.-F."/>
            <person name="Baker D."/>
            <person name="Gharbi K."/>
            <person name="Hall N."/>
            <person name="Watson M."/>
            <person name="Adriaenssens E.M."/>
            <person name="Foster-Nyarko E."/>
            <person name="Jarju S."/>
            <person name="Secka A."/>
            <person name="Antonio M."/>
            <person name="Oren A."/>
            <person name="Chaudhuri R."/>
            <person name="La Ragione R.M."/>
            <person name="Hildebrand F."/>
            <person name="Pallen M.J."/>
        </authorList>
    </citation>
    <scope>NUCLEOTIDE SEQUENCE [LARGE SCALE GENOMIC DNA]</scope>
    <source>
        <strain evidence="17 18">Sa2BUA9</strain>
    </source>
</reference>
<keyword evidence="10 16" id="KW-0418">Kinase</keyword>
<dbReference type="Proteomes" id="UP000640786">
    <property type="component" value="Unassembled WGS sequence"/>
</dbReference>
<comment type="cofactor">
    <cofactor evidence="2">
        <name>K(+)</name>
        <dbReference type="ChEBI" id="CHEBI:29103"/>
    </cofactor>
</comment>
<name>A0ABR8REU5_9BACI</name>
<dbReference type="NCBIfam" id="NF009855">
    <property type="entry name" value="PRK13321.1"/>
    <property type="match status" value="1"/>
</dbReference>
<dbReference type="InterPro" id="IPR043129">
    <property type="entry name" value="ATPase_NBD"/>
</dbReference>
<evidence type="ECO:0000256" key="9">
    <source>
        <dbReference type="ARBA" id="ARBA00022741"/>
    </source>
</evidence>
<dbReference type="NCBIfam" id="NF009848">
    <property type="entry name" value="PRK13318.1-6"/>
    <property type="match status" value="1"/>
</dbReference>
<dbReference type="PANTHER" id="PTHR34265:SF1">
    <property type="entry name" value="TYPE III PANTOTHENATE KINASE"/>
    <property type="match status" value="1"/>
</dbReference>
<dbReference type="PANTHER" id="PTHR34265">
    <property type="entry name" value="TYPE III PANTOTHENATE KINASE"/>
    <property type="match status" value="1"/>
</dbReference>
<dbReference type="GO" id="GO:0016301">
    <property type="term" value="F:kinase activity"/>
    <property type="evidence" value="ECO:0007669"/>
    <property type="project" value="UniProtKB-KW"/>
</dbReference>
<accession>A0ABR8REU5</accession>
<dbReference type="SUPFAM" id="SSF53067">
    <property type="entry name" value="Actin-like ATPase domain"/>
    <property type="match status" value="2"/>
</dbReference>
<dbReference type="InterPro" id="IPR004619">
    <property type="entry name" value="Type_III_PanK"/>
</dbReference>
<proteinExistence type="inferred from homology"/>
<evidence type="ECO:0000256" key="13">
    <source>
        <dbReference type="ARBA" id="ARBA00022993"/>
    </source>
</evidence>
<evidence type="ECO:0000256" key="5">
    <source>
        <dbReference type="ARBA" id="ARBA00011738"/>
    </source>
</evidence>
<evidence type="ECO:0000256" key="10">
    <source>
        <dbReference type="ARBA" id="ARBA00022777"/>
    </source>
</evidence>
<gene>
    <name evidence="16" type="primary">coaX</name>
    <name evidence="17" type="ORF">H9650_19255</name>
</gene>
<keyword evidence="9 16" id="KW-0547">Nucleotide-binding</keyword>
<dbReference type="HAMAP" id="MF_01274">
    <property type="entry name" value="Pantothen_kinase_3"/>
    <property type="match status" value="1"/>
</dbReference>
<organism evidence="17 18">
    <name type="scientific">Psychrobacillus faecigallinarum</name>
    <dbReference type="NCBI Taxonomy" id="2762235"/>
    <lineage>
        <taxon>Bacteria</taxon>
        <taxon>Bacillati</taxon>
        <taxon>Bacillota</taxon>
        <taxon>Bacilli</taxon>
        <taxon>Bacillales</taxon>
        <taxon>Bacillaceae</taxon>
        <taxon>Psychrobacillus</taxon>
    </lineage>
</organism>
<evidence type="ECO:0000256" key="12">
    <source>
        <dbReference type="ARBA" id="ARBA00022958"/>
    </source>
</evidence>
<evidence type="ECO:0000256" key="3">
    <source>
        <dbReference type="ARBA" id="ARBA00004496"/>
    </source>
</evidence>
<evidence type="ECO:0000256" key="15">
    <source>
        <dbReference type="ARBA" id="ARBA00040883"/>
    </source>
</evidence>
<feature type="binding site" evidence="16">
    <location>
        <begin position="107"/>
        <end position="110"/>
    </location>
    <ligand>
        <name>substrate</name>
    </ligand>
</feature>
<comment type="function">
    <text evidence="16">Catalyzes the phosphorylation of pantothenate (Pan), the first step in CoA biosynthesis.</text>
</comment>
<evidence type="ECO:0000256" key="11">
    <source>
        <dbReference type="ARBA" id="ARBA00022840"/>
    </source>
</evidence>
<protein>
    <recommendedName>
        <fullName evidence="15 16">Type III pantothenate kinase</fullName>
        <ecNumber evidence="6 16">2.7.1.33</ecNumber>
    </recommendedName>
    <alternativeName>
        <fullName evidence="16">PanK-III</fullName>
    </alternativeName>
    <alternativeName>
        <fullName evidence="16">Pantothenic acid kinase</fullName>
    </alternativeName>
</protein>